<feature type="region of interest" description="Disordered" evidence="1">
    <location>
        <begin position="1"/>
        <end position="32"/>
    </location>
</feature>
<reference evidence="2 3" key="1">
    <citation type="journal article" date="2018" name="Front. Plant Sci.">
        <title>Red Clover (Trifolium pratense) and Zigzag Clover (T. medium) - A Picture of Genomic Similarities and Differences.</title>
        <authorList>
            <person name="Dluhosova J."/>
            <person name="Istvanek J."/>
            <person name="Nedelnik J."/>
            <person name="Repkova J."/>
        </authorList>
    </citation>
    <scope>NUCLEOTIDE SEQUENCE [LARGE SCALE GENOMIC DNA]</scope>
    <source>
        <strain evidence="3">cv. 10/8</strain>
        <tissue evidence="2">Leaf</tissue>
    </source>
</reference>
<comment type="caution">
    <text evidence="2">The sequence shown here is derived from an EMBL/GenBank/DDBJ whole genome shotgun (WGS) entry which is preliminary data.</text>
</comment>
<organism evidence="2 3">
    <name type="scientific">Trifolium medium</name>
    <dbReference type="NCBI Taxonomy" id="97028"/>
    <lineage>
        <taxon>Eukaryota</taxon>
        <taxon>Viridiplantae</taxon>
        <taxon>Streptophyta</taxon>
        <taxon>Embryophyta</taxon>
        <taxon>Tracheophyta</taxon>
        <taxon>Spermatophyta</taxon>
        <taxon>Magnoliopsida</taxon>
        <taxon>eudicotyledons</taxon>
        <taxon>Gunneridae</taxon>
        <taxon>Pentapetalae</taxon>
        <taxon>rosids</taxon>
        <taxon>fabids</taxon>
        <taxon>Fabales</taxon>
        <taxon>Fabaceae</taxon>
        <taxon>Papilionoideae</taxon>
        <taxon>50 kb inversion clade</taxon>
        <taxon>NPAAA clade</taxon>
        <taxon>Hologalegina</taxon>
        <taxon>IRL clade</taxon>
        <taxon>Trifolieae</taxon>
        <taxon>Trifolium</taxon>
    </lineage>
</organism>
<accession>A0A392QZ11</accession>
<evidence type="ECO:0000313" key="3">
    <source>
        <dbReference type="Proteomes" id="UP000265520"/>
    </source>
</evidence>
<dbReference type="EMBL" id="LXQA010167836">
    <property type="protein sequence ID" value="MCI28766.1"/>
    <property type="molecule type" value="Genomic_DNA"/>
</dbReference>
<feature type="non-terminal residue" evidence="2">
    <location>
        <position position="1"/>
    </location>
</feature>
<evidence type="ECO:0000256" key="1">
    <source>
        <dbReference type="SAM" id="MobiDB-lite"/>
    </source>
</evidence>
<proteinExistence type="predicted"/>
<evidence type="ECO:0000313" key="2">
    <source>
        <dbReference type="EMBL" id="MCI28766.1"/>
    </source>
</evidence>
<dbReference type="Proteomes" id="UP000265520">
    <property type="component" value="Unassembled WGS sequence"/>
</dbReference>
<sequence length="81" mass="9159">AELRHPCCGGRQFQKQRIQGSHSNASPSGPTKKLQWACMARGKQKQEHSELDPQYSNWSKFPPLMIHSALPYSQKGMESYG</sequence>
<protein>
    <submittedName>
        <fullName evidence="2">Uncharacterized protein</fullName>
    </submittedName>
</protein>
<dbReference type="AlphaFoldDB" id="A0A392QZ11"/>
<feature type="compositionally biased region" description="Polar residues" evidence="1">
    <location>
        <begin position="13"/>
        <end position="29"/>
    </location>
</feature>
<name>A0A392QZ11_9FABA</name>
<keyword evidence="3" id="KW-1185">Reference proteome</keyword>